<keyword evidence="11" id="KW-1185">Reference proteome</keyword>
<evidence type="ECO:0000256" key="8">
    <source>
        <dbReference type="SAM" id="Phobius"/>
    </source>
</evidence>
<dbReference type="RefSeq" id="WP_105860105.1">
    <property type="nucleotide sequence ID" value="NZ_PUEJ01000001.1"/>
</dbReference>
<sequence>MSGLALDGSTSILIIPILAALLMAVLPDFRLSARLNALSAFLTLAAAFSLLFYRPEPGSFIVVDDLNIVFLLLNTFVAFTTSVFSASYIGHELEIGRLTPSHLRFYHAMYQVLLFAMNLALLANNIGLIWVAIEVATLTTVLMVGIYQTQEAIEAAWKYFILGSVGIALALFGTILVYMAARPIVGEGVDGMVWTVLLRHAADFDPALLNLAFIFLLLGYGTKAGLVPLHAWLPDAHAEGPTPISAVLSGLLLNVALYAVLRFKLLLAANPMAIAPGPMLVTMGLVSLVFAGFMLYRRRDMKRMFAFSSIEHMGIIAFAFGMGGPLANFAGLLHMTMHSLTKSAIFFAVGHVAQAKSTQKMAEIGGLTQSHPPLGWGLVLGVLAIAGLPPFGVFMSEFLIVSATFGRQPLLALALVIGLLVAFGALILRMQGLAFGAPKGTMAPVKASYVPLALHLALVLIAGFYLPAPLVAWFQHVANMLG</sequence>
<feature type="transmembrane region" description="Helical" evidence="8">
    <location>
        <begin position="128"/>
        <end position="147"/>
    </location>
</feature>
<evidence type="ECO:0000256" key="2">
    <source>
        <dbReference type="ARBA" id="ARBA00022475"/>
    </source>
</evidence>
<dbReference type="InterPro" id="IPR052175">
    <property type="entry name" value="ComplexI-like_HydComp"/>
</dbReference>
<evidence type="ECO:0000256" key="3">
    <source>
        <dbReference type="ARBA" id="ARBA00022692"/>
    </source>
</evidence>
<evidence type="ECO:0000313" key="11">
    <source>
        <dbReference type="Proteomes" id="UP000237682"/>
    </source>
</evidence>
<dbReference type="OrthoDB" id="9768329at2"/>
<reference evidence="10 11" key="1">
    <citation type="submission" date="2018-02" db="EMBL/GenBank/DDBJ databases">
        <title>Whole genome sequencing of endophytic bacterium.</title>
        <authorList>
            <person name="Eedara R."/>
            <person name="Podile A.R."/>
        </authorList>
    </citation>
    <scope>NUCLEOTIDE SEQUENCE [LARGE SCALE GENOMIC DNA]</scope>
    <source>
        <strain evidence="10 11">RP1T</strain>
    </source>
</reference>
<evidence type="ECO:0000256" key="4">
    <source>
        <dbReference type="ARBA" id="ARBA00022989"/>
    </source>
</evidence>
<evidence type="ECO:0000256" key="6">
    <source>
        <dbReference type="ARBA" id="ARBA00023136"/>
    </source>
</evidence>
<comment type="caution">
    <text evidence="10">The sequence shown here is derived from an EMBL/GenBank/DDBJ whole genome shotgun (WGS) entry which is preliminary data.</text>
</comment>
<dbReference type="PRINTS" id="PR01437">
    <property type="entry name" value="NUOXDRDTASE4"/>
</dbReference>
<dbReference type="NCBIfam" id="NF005045">
    <property type="entry name" value="PRK06458.1-5"/>
    <property type="match status" value="1"/>
</dbReference>
<dbReference type="InterPro" id="IPR001750">
    <property type="entry name" value="ND/Mrp_TM"/>
</dbReference>
<evidence type="ECO:0000313" key="10">
    <source>
        <dbReference type="EMBL" id="PRH89139.1"/>
    </source>
</evidence>
<feature type="transmembrane region" description="Helical" evidence="8">
    <location>
        <begin position="207"/>
        <end position="232"/>
    </location>
</feature>
<protein>
    <submittedName>
        <fullName evidence="10">Hydrogenase 4 subunit F</fullName>
    </submittedName>
</protein>
<dbReference type="GO" id="GO:0005886">
    <property type="term" value="C:plasma membrane"/>
    <property type="evidence" value="ECO:0007669"/>
    <property type="project" value="UniProtKB-SubCell"/>
</dbReference>
<keyword evidence="6 8" id="KW-0472">Membrane</keyword>
<dbReference type="NCBIfam" id="NF005043">
    <property type="entry name" value="PRK06458.1-3"/>
    <property type="match status" value="1"/>
</dbReference>
<dbReference type="AlphaFoldDB" id="A0A2S9QIF3"/>
<dbReference type="GO" id="GO:0008137">
    <property type="term" value="F:NADH dehydrogenase (ubiquinone) activity"/>
    <property type="evidence" value="ECO:0007669"/>
    <property type="project" value="InterPro"/>
</dbReference>
<feature type="domain" description="NADH:quinone oxidoreductase/Mrp antiporter transmembrane" evidence="9">
    <location>
        <begin position="123"/>
        <end position="417"/>
    </location>
</feature>
<feature type="transmembrane region" description="Helical" evidence="8">
    <location>
        <begin position="68"/>
        <end position="91"/>
    </location>
</feature>
<dbReference type="GO" id="GO:0016491">
    <property type="term" value="F:oxidoreductase activity"/>
    <property type="evidence" value="ECO:0007669"/>
    <property type="project" value="UniProtKB-KW"/>
</dbReference>
<feature type="transmembrane region" description="Helical" evidence="8">
    <location>
        <begin position="374"/>
        <end position="395"/>
    </location>
</feature>
<evidence type="ECO:0000256" key="1">
    <source>
        <dbReference type="ARBA" id="ARBA00004651"/>
    </source>
</evidence>
<dbReference type="GO" id="GO:0042773">
    <property type="term" value="P:ATP synthesis coupled electron transport"/>
    <property type="evidence" value="ECO:0007669"/>
    <property type="project" value="InterPro"/>
</dbReference>
<proteinExistence type="predicted"/>
<dbReference type="PANTHER" id="PTHR42682:SF5">
    <property type="entry name" value="HYDROGENASE-4 COMPONENT F"/>
    <property type="match status" value="1"/>
</dbReference>
<evidence type="ECO:0000259" key="9">
    <source>
        <dbReference type="Pfam" id="PF00361"/>
    </source>
</evidence>
<keyword evidence="3 7" id="KW-0812">Transmembrane</keyword>
<accession>A0A2S9QIF3</accession>
<dbReference type="EMBL" id="PUEJ01000001">
    <property type="protein sequence ID" value="PRH89139.1"/>
    <property type="molecule type" value="Genomic_DNA"/>
</dbReference>
<keyword evidence="4 8" id="KW-1133">Transmembrane helix</keyword>
<dbReference type="PANTHER" id="PTHR42682">
    <property type="entry name" value="HYDROGENASE-4 COMPONENT F"/>
    <property type="match status" value="1"/>
</dbReference>
<dbReference type="InterPro" id="IPR003918">
    <property type="entry name" value="NADH_UbQ_OxRdtase"/>
</dbReference>
<feature type="transmembrane region" description="Helical" evidence="8">
    <location>
        <begin position="159"/>
        <end position="181"/>
    </location>
</feature>
<dbReference type="Proteomes" id="UP000237682">
    <property type="component" value="Unassembled WGS sequence"/>
</dbReference>
<feature type="transmembrane region" description="Helical" evidence="8">
    <location>
        <begin position="410"/>
        <end position="428"/>
    </location>
</feature>
<evidence type="ECO:0000256" key="7">
    <source>
        <dbReference type="RuleBase" id="RU000320"/>
    </source>
</evidence>
<comment type="subcellular location">
    <subcellularLocation>
        <location evidence="1">Cell membrane</location>
        <topology evidence="1">Multi-pass membrane protein</topology>
    </subcellularLocation>
    <subcellularLocation>
        <location evidence="7">Membrane</location>
        <topology evidence="7">Multi-pass membrane protein</topology>
    </subcellularLocation>
</comment>
<dbReference type="Pfam" id="PF00361">
    <property type="entry name" value="Proton_antipo_M"/>
    <property type="match status" value="1"/>
</dbReference>
<feature type="transmembrane region" description="Helical" evidence="8">
    <location>
        <begin position="305"/>
        <end position="326"/>
    </location>
</feature>
<feature type="transmembrane region" description="Helical" evidence="8">
    <location>
        <begin position="6"/>
        <end position="26"/>
    </location>
</feature>
<name>A0A2S9QIF3_9HYPH</name>
<keyword evidence="2" id="KW-1003">Cell membrane</keyword>
<feature type="transmembrane region" description="Helical" evidence="8">
    <location>
        <begin position="33"/>
        <end position="53"/>
    </location>
</feature>
<feature type="transmembrane region" description="Helical" evidence="8">
    <location>
        <begin position="449"/>
        <end position="474"/>
    </location>
</feature>
<keyword evidence="5" id="KW-0560">Oxidoreductase</keyword>
<gene>
    <name evidence="10" type="ORF">C5L14_00660</name>
</gene>
<evidence type="ECO:0000256" key="5">
    <source>
        <dbReference type="ARBA" id="ARBA00023002"/>
    </source>
</evidence>
<feature type="transmembrane region" description="Helical" evidence="8">
    <location>
        <begin position="103"/>
        <end position="122"/>
    </location>
</feature>
<organism evidence="10 11">
    <name type="scientific">Labrys okinawensis</name>
    <dbReference type="NCBI Taxonomy" id="346911"/>
    <lineage>
        <taxon>Bacteria</taxon>
        <taxon>Pseudomonadati</taxon>
        <taxon>Pseudomonadota</taxon>
        <taxon>Alphaproteobacteria</taxon>
        <taxon>Hyphomicrobiales</taxon>
        <taxon>Xanthobacteraceae</taxon>
        <taxon>Labrys</taxon>
    </lineage>
</organism>
<feature type="transmembrane region" description="Helical" evidence="8">
    <location>
        <begin position="244"/>
        <end position="261"/>
    </location>
</feature>
<feature type="transmembrane region" description="Helical" evidence="8">
    <location>
        <begin position="273"/>
        <end position="293"/>
    </location>
</feature>